<keyword evidence="1" id="KW-0472">Membrane</keyword>
<dbReference type="Gramene" id="CDY11511">
    <property type="protein sequence ID" value="CDY11511"/>
    <property type="gene ID" value="GSBRNA2T00049592001"/>
</dbReference>
<name>A0A078FE29_BRANA</name>
<reference evidence="2 3" key="1">
    <citation type="journal article" date="2014" name="Science">
        <title>Plant genetics. Early allopolyploid evolution in the post-Neolithic Brassica napus oilseed genome.</title>
        <authorList>
            <person name="Chalhoub B."/>
            <person name="Denoeud F."/>
            <person name="Liu S."/>
            <person name="Parkin I.A."/>
            <person name="Tang H."/>
            <person name="Wang X."/>
            <person name="Chiquet J."/>
            <person name="Belcram H."/>
            <person name="Tong C."/>
            <person name="Samans B."/>
            <person name="Correa M."/>
            <person name="Da Silva C."/>
            <person name="Just J."/>
            <person name="Falentin C."/>
            <person name="Koh C.S."/>
            <person name="Le Clainche I."/>
            <person name="Bernard M."/>
            <person name="Bento P."/>
            <person name="Noel B."/>
            <person name="Labadie K."/>
            <person name="Alberti A."/>
            <person name="Charles M."/>
            <person name="Arnaud D."/>
            <person name="Guo H."/>
            <person name="Daviaud C."/>
            <person name="Alamery S."/>
            <person name="Jabbari K."/>
            <person name="Zhao M."/>
            <person name="Edger P.P."/>
            <person name="Chelaifa H."/>
            <person name="Tack D."/>
            <person name="Lassalle G."/>
            <person name="Mestiri I."/>
            <person name="Schnel N."/>
            <person name="Le Paslier M.C."/>
            <person name="Fan G."/>
            <person name="Renault V."/>
            <person name="Bayer P.E."/>
            <person name="Golicz A.A."/>
            <person name="Manoli S."/>
            <person name="Lee T.H."/>
            <person name="Thi V.H."/>
            <person name="Chalabi S."/>
            <person name="Hu Q."/>
            <person name="Fan C."/>
            <person name="Tollenaere R."/>
            <person name="Lu Y."/>
            <person name="Battail C."/>
            <person name="Shen J."/>
            <person name="Sidebottom C.H."/>
            <person name="Wang X."/>
            <person name="Canaguier A."/>
            <person name="Chauveau A."/>
            <person name="Berard A."/>
            <person name="Deniot G."/>
            <person name="Guan M."/>
            <person name="Liu Z."/>
            <person name="Sun F."/>
            <person name="Lim Y.P."/>
            <person name="Lyons E."/>
            <person name="Town C.D."/>
            <person name="Bancroft I."/>
            <person name="Wang X."/>
            <person name="Meng J."/>
            <person name="Ma J."/>
            <person name="Pires J.C."/>
            <person name="King G.J."/>
            <person name="Brunel D."/>
            <person name="Delourme R."/>
            <person name="Renard M."/>
            <person name="Aury J.M."/>
            <person name="Adams K.L."/>
            <person name="Batley J."/>
            <person name="Snowdon R.J."/>
            <person name="Tost J."/>
            <person name="Edwards D."/>
            <person name="Zhou Y."/>
            <person name="Hua W."/>
            <person name="Sharpe A.G."/>
            <person name="Paterson A.H."/>
            <person name="Guan C."/>
            <person name="Wincker P."/>
        </authorList>
    </citation>
    <scope>NUCLEOTIDE SEQUENCE [LARGE SCALE GENOMIC DNA]</scope>
    <source>
        <strain evidence="3">cv. Darmor-bzh</strain>
    </source>
</reference>
<evidence type="ECO:0000313" key="3">
    <source>
        <dbReference type="Proteomes" id="UP000028999"/>
    </source>
</evidence>
<sequence length="273" mass="31096">MPKYYLQQYDNLEIESATFDPLVISSDHRFTYRIYQLVGSSENPSIQLLLLLHLAPPLFPRVRIGDQGQLVAQGGGSFFNYLPQDEAVAAGLGPEDGGLDPVESQGVVDLLNRALARLLKLSPRLFWREVASDASLHDFLDSFLQFRSRWYDFPFHGVKCIVAGVVVGEIELCRRVFMVLYRISSHRDPGARAADSLSQKDHEGGLLLLFFYANMLFISFFLKKEHRINDCPHGLFTFHFPLRFWISIQILCVEVFVYIVVGVCAKHTYFVVC</sequence>
<feature type="transmembrane region" description="Helical" evidence="1">
    <location>
        <begin position="242"/>
        <end position="265"/>
    </location>
</feature>
<keyword evidence="3" id="KW-1185">Reference proteome</keyword>
<evidence type="ECO:0000313" key="2">
    <source>
        <dbReference type="EMBL" id="CDY11511.1"/>
    </source>
</evidence>
<dbReference type="Proteomes" id="UP000028999">
    <property type="component" value="Unassembled WGS sequence"/>
</dbReference>
<accession>A0A078FE29</accession>
<dbReference type="AlphaFoldDB" id="A0A078FE29"/>
<gene>
    <name evidence="2" type="primary">BnaA09g40770D</name>
    <name evidence="2" type="ORF">GSBRNA2T00049592001</name>
</gene>
<dbReference type="PaxDb" id="3708-A0A078FE29"/>
<keyword evidence="1" id="KW-0812">Transmembrane</keyword>
<organism evidence="2 3">
    <name type="scientific">Brassica napus</name>
    <name type="common">Rape</name>
    <dbReference type="NCBI Taxonomy" id="3708"/>
    <lineage>
        <taxon>Eukaryota</taxon>
        <taxon>Viridiplantae</taxon>
        <taxon>Streptophyta</taxon>
        <taxon>Embryophyta</taxon>
        <taxon>Tracheophyta</taxon>
        <taxon>Spermatophyta</taxon>
        <taxon>Magnoliopsida</taxon>
        <taxon>eudicotyledons</taxon>
        <taxon>Gunneridae</taxon>
        <taxon>Pentapetalae</taxon>
        <taxon>rosids</taxon>
        <taxon>malvids</taxon>
        <taxon>Brassicales</taxon>
        <taxon>Brassicaceae</taxon>
        <taxon>Brassiceae</taxon>
        <taxon>Brassica</taxon>
    </lineage>
</organism>
<evidence type="ECO:0000256" key="1">
    <source>
        <dbReference type="SAM" id="Phobius"/>
    </source>
</evidence>
<dbReference type="InterPro" id="IPR052586">
    <property type="entry name" value="ASCC2"/>
</dbReference>
<dbReference type="PANTHER" id="PTHR21494">
    <property type="entry name" value="ACTIVATING SIGNAL COINTEGRATOR 1 COMPLEX SUBUNIT 2 ASC-1 COMPLEX SUBUNIT P100"/>
    <property type="match status" value="1"/>
</dbReference>
<feature type="transmembrane region" description="Helical" evidence="1">
    <location>
        <begin position="205"/>
        <end position="222"/>
    </location>
</feature>
<keyword evidence="1" id="KW-1133">Transmembrane helix</keyword>
<proteinExistence type="predicted"/>
<protein>
    <submittedName>
        <fullName evidence="2">BnaA09g40770D protein</fullName>
    </submittedName>
</protein>
<dbReference type="EMBL" id="LK032011">
    <property type="protein sequence ID" value="CDY11511.1"/>
    <property type="molecule type" value="Genomic_DNA"/>
</dbReference>
<dbReference type="PANTHER" id="PTHR21494:SF0">
    <property type="entry name" value="ACTIVATING SIGNAL COINTEGRATOR 1 COMPLEX SUBUNIT 2"/>
    <property type="match status" value="1"/>
</dbReference>
<dbReference type="STRING" id="3708.A0A078FE29"/>